<evidence type="ECO:0000256" key="6">
    <source>
        <dbReference type="RuleBase" id="RU000716"/>
    </source>
</evidence>
<sequence>MVEHPQADQQLVERVQKGDKAAFDMLVLKYQHRVLGLVGSYISDYQEVQDVAQEAFIKAYRAIDKFRGDSSFYTWLYRIAVNTAKNHLVSKGRKVPESDIDVHDADFLDTAAALRVIDTPERNLYRDEIEQVIHDVIRRLPDELRTAVMLREFDGLSYDEIANVMDCPVGTVRSRIFRAREAIDKEVEPLLRRG</sequence>
<dbReference type="InterPro" id="IPR013249">
    <property type="entry name" value="RNA_pol_sigma70_r4_t2"/>
</dbReference>
<organism evidence="9 10">
    <name type="scientific">Endozoicomonas numazuensis</name>
    <dbReference type="NCBI Taxonomy" id="1137799"/>
    <lineage>
        <taxon>Bacteria</taxon>
        <taxon>Pseudomonadati</taxon>
        <taxon>Pseudomonadota</taxon>
        <taxon>Gammaproteobacteria</taxon>
        <taxon>Oceanospirillales</taxon>
        <taxon>Endozoicomonadaceae</taxon>
        <taxon>Endozoicomonas</taxon>
    </lineage>
</organism>
<dbReference type="RefSeq" id="WP_034834972.1">
    <property type="nucleotide sequence ID" value="NZ_JOKH01000002.1"/>
</dbReference>
<gene>
    <name evidence="9" type="ORF">GZ78_10180</name>
</gene>
<evidence type="ECO:0000256" key="1">
    <source>
        <dbReference type="ARBA" id="ARBA00010641"/>
    </source>
</evidence>
<keyword evidence="5 6" id="KW-0804">Transcription</keyword>
<dbReference type="InterPro" id="IPR013325">
    <property type="entry name" value="RNA_pol_sigma_r2"/>
</dbReference>
<dbReference type="NCBIfam" id="TIGR02939">
    <property type="entry name" value="RpoE_Sigma70"/>
    <property type="match status" value="1"/>
</dbReference>
<comment type="similarity">
    <text evidence="1 6">Belongs to the sigma-70 factor family. ECF subfamily.</text>
</comment>
<dbReference type="Gene3D" id="1.10.1740.10">
    <property type="match status" value="1"/>
</dbReference>
<dbReference type="SUPFAM" id="SSF88659">
    <property type="entry name" value="Sigma3 and sigma4 domains of RNA polymerase sigma factors"/>
    <property type="match status" value="1"/>
</dbReference>
<dbReference type="InterPro" id="IPR007627">
    <property type="entry name" value="RNA_pol_sigma70_r2"/>
</dbReference>
<keyword evidence="2 6" id="KW-0805">Transcription regulation</keyword>
<dbReference type="InterPro" id="IPR000838">
    <property type="entry name" value="RNA_pol_sigma70_ECF_CS"/>
</dbReference>
<dbReference type="PANTHER" id="PTHR43133">
    <property type="entry name" value="RNA POLYMERASE ECF-TYPE SIGMA FACTO"/>
    <property type="match status" value="1"/>
</dbReference>
<evidence type="ECO:0000256" key="3">
    <source>
        <dbReference type="ARBA" id="ARBA00023082"/>
    </source>
</evidence>
<feature type="domain" description="RNA polymerase sigma-70 region 2" evidence="7">
    <location>
        <begin position="26"/>
        <end position="93"/>
    </location>
</feature>
<dbReference type="Pfam" id="PF04542">
    <property type="entry name" value="Sigma70_r2"/>
    <property type="match status" value="1"/>
</dbReference>
<dbReference type="PROSITE" id="PS01063">
    <property type="entry name" value="SIGMA70_ECF"/>
    <property type="match status" value="1"/>
</dbReference>
<protein>
    <recommendedName>
        <fullName evidence="6">RNA polymerase sigma factor</fullName>
    </recommendedName>
</protein>
<dbReference type="AlphaFoldDB" id="A0A081NHP8"/>
<dbReference type="FunFam" id="1.10.1740.10:FF:000001">
    <property type="entry name" value="RNA polymerase sigma factor"/>
    <property type="match status" value="1"/>
</dbReference>
<dbReference type="NCBIfam" id="TIGR02937">
    <property type="entry name" value="sigma70-ECF"/>
    <property type="match status" value="1"/>
</dbReference>
<dbReference type="Gene3D" id="1.10.10.10">
    <property type="entry name" value="Winged helix-like DNA-binding domain superfamily/Winged helix DNA-binding domain"/>
    <property type="match status" value="1"/>
</dbReference>
<dbReference type="InterPro" id="IPR014286">
    <property type="entry name" value="RNA_pol_sigma70_RpoE"/>
</dbReference>
<dbReference type="STRING" id="1137799.GZ78_10180"/>
<reference evidence="9 10" key="1">
    <citation type="submission" date="2014-06" db="EMBL/GenBank/DDBJ databases">
        <title>Whole Genome Sequences of Three Symbiotic Endozoicomonas Bacteria.</title>
        <authorList>
            <person name="Neave M.J."/>
            <person name="Apprill A."/>
            <person name="Voolstra C.R."/>
        </authorList>
    </citation>
    <scope>NUCLEOTIDE SEQUENCE [LARGE SCALE GENOMIC DNA]</scope>
    <source>
        <strain evidence="9 10">DSM 25634</strain>
    </source>
</reference>
<evidence type="ECO:0000256" key="2">
    <source>
        <dbReference type="ARBA" id="ARBA00023015"/>
    </source>
</evidence>
<evidence type="ECO:0000313" key="9">
    <source>
        <dbReference type="EMBL" id="KEQ17971.1"/>
    </source>
</evidence>
<dbReference type="PANTHER" id="PTHR43133:SF53">
    <property type="entry name" value="ECF RNA POLYMERASE SIGMA-E FACTOR"/>
    <property type="match status" value="1"/>
</dbReference>
<dbReference type="Proteomes" id="UP000028073">
    <property type="component" value="Unassembled WGS sequence"/>
</dbReference>
<dbReference type="eggNOG" id="COG1595">
    <property type="taxonomic scope" value="Bacteria"/>
</dbReference>
<dbReference type="CDD" id="cd06171">
    <property type="entry name" value="Sigma70_r4"/>
    <property type="match status" value="1"/>
</dbReference>
<keyword evidence="4 6" id="KW-0238">DNA-binding</keyword>
<comment type="caution">
    <text evidence="9">The sequence shown here is derived from an EMBL/GenBank/DDBJ whole genome shotgun (WGS) entry which is preliminary data.</text>
</comment>
<evidence type="ECO:0000259" key="7">
    <source>
        <dbReference type="Pfam" id="PF04542"/>
    </source>
</evidence>
<evidence type="ECO:0000256" key="4">
    <source>
        <dbReference type="ARBA" id="ARBA00023125"/>
    </source>
</evidence>
<dbReference type="GO" id="GO:0016987">
    <property type="term" value="F:sigma factor activity"/>
    <property type="evidence" value="ECO:0007669"/>
    <property type="project" value="UniProtKB-KW"/>
</dbReference>
<dbReference type="SUPFAM" id="SSF88946">
    <property type="entry name" value="Sigma2 domain of RNA polymerase sigma factors"/>
    <property type="match status" value="1"/>
</dbReference>
<evidence type="ECO:0000259" key="8">
    <source>
        <dbReference type="Pfam" id="PF08281"/>
    </source>
</evidence>
<dbReference type="Pfam" id="PF08281">
    <property type="entry name" value="Sigma70_r4_2"/>
    <property type="match status" value="1"/>
</dbReference>
<dbReference type="InterPro" id="IPR013324">
    <property type="entry name" value="RNA_pol_sigma_r3/r4-like"/>
</dbReference>
<dbReference type="InterPro" id="IPR039425">
    <property type="entry name" value="RNA_pol_sigma-70-like"/>
</dbReference>
<dbReference type="GO" id="GO:0003677">
    <property type="term" value="F:DNA binding"/>
    <property type="evidence" value="ECO:0007669"/>
    <property type="project" value="UniProtKB-KW"/>
</dbReference>
<keyword evidence="10" id="KW-1185">Reference proteome</keyword>
<dbReference type="InterPro" id="IPR036388">
    <property type="entry name" value="WH-like_DNA-bd_sf"/>
</dbReference>
<dbReference type="EMBL" id="JOKH01000002">
    <property type="protein sequence ID" value="KEQ17971.1"/>
    <property type="molecule type" value="Genomic_DNA"/>
</dbReference>
<keyword evidence="3 6" id="KW-0731">Sigma factor</keyword>
<evidence type="ECO:0000256" key="5">
    <source>
        <dbReference type="ARBA" id="ARBA00023163"/>
    </source>
</evidence>
<name>A0A081NHP8_9GAMM</name>
<proteinExistence type="inferred from homology"/>
<dbReference type="GO" id="GO:0006352">
    <property type="term" value="P:DNA-templated transcription initiation"/>
    <property type="evidence" value="ECO:0007669"/>
    <property type="project" value="InterPro"/>
</dbReference>
<dbReference type="OrthoDB" id="9780326at2"/>
<feature type="domain" description="RNA polymerase sigma factor 70 region 4 type 2" evidence="8">
    <location>
        <begin position="132"/>
        <end position="182"/>
    </location>
</feature>
<evidence type="ECO:0000313" key="10">
    <source>
        <dbReference type="Proteomes" id="UP000028073"/>
    </source>
</evidence>
<dbReference type="InterPro" id="IPR014284">
    <property type="entry name" value="RNA_pol_sigma-70_dom"/>
</dbReference>
<accession>A0A081NHP8</accession>